<evidence type="ECO:0000313" key="3">
    <source>
        <dbReference type="Proteomes" id="UP000195569"/>
    </source>
</evidence>
<gene>
    <name evidence="2" type="ORF">BN2476_710030</name>
</gene>
<keyword evidence="3" id="KW-1185">Reference proteome</keyword>
<organism evidence="2 3">
    <name type="scientific">Paraburkholderia piptadeniae</name>
    <dbReference type="NCBI Taxonomy" id="1701573"/>
    <lineage>
        <taxon>Bacteria</taxon>
        <taxon>Pseudomonadati</taxon>
        <taxon>Pseudomonadota</taxon>
        <taxon>Betaproteobacteria</taxon>
        <taxon>Burkholderiales</taxon>
        <taxon>Burkholderiaceae</taxon>
        <taxon>Paraburkholderia</taxon>
    </lineage>
</organism>
<sequence>MSWQCRDSSHVGREKHSRRPYLGHSLCGGFDCVRAEAVKDLAVVSAVVRKPAARLAVREFHSHHLFSTSTTEAPCITKGMEKCPENVAG</sequence>
<dbReference type="EMBL" id="CYGY02000071">
    <property type="protein sequence ID" value="SIT49784.1"/>
    <property type="molecule type" value="Genomic_DNA"/>
</dbReference>
<dbReference type="AlphaFoldDB" id="A0A1N7SQR1"/>
<reference evidence="2" key="1">
    <citation type="submission" date="2016-12" db="EMBL/GenBank/DDBJ databases">
        <authorList>
            <person name="Moulin L."/>
        </authorList>
    </citation>
    <scope>NUCLEOTIDE SEQUENCE [LARGE SCALE GENOMIC DNA]</scope>
    <source>
        <strain evidence="2">STM 7183</strain>
    </source>
</reference>
<proteinExistence type="predicted"/>
<evidence type="ECO:0000256" key="1">
    <source>
        <dbReference type="SAM" id="MobiDB-lite"/>
    </source>
</evidence>
<comment type="caution">
    <text evidence="2">The sequence shown here is derived from an EMBL/GenBank/DDBJ whole genome shotgun (WGS) entry which is preliminary data.</text>
</comment>
<dbReference type="Proteomes" id="UP000195569">
    <property type="component" value="Unassembled WGS sequence"/>
</dbReference>
<name>A0A1N7SQR1_9BURK</name>
<protein>
    <submittedName>
        <fullName evidence="2">Uncharacterized protein</fullName>
    </submittedName>
</protein>
<feature type="region of interest" description="Disordered" evidence="1">
    <location>
        <begin position="1"/>
        <end position="21"/>
    </location>
</feature>
<evidence type="ECO:0000313" key="2">
    <source>
        <dbReference type="EMBL" id="SIT49784.1"/>
    </source>
</evidence>
<accession>A0A1N7SQR1</accession>